<protein>
    <submittedName>
        <fullName evidence="2">DUF3572 domain-containing protein</fullName>
    </submittedName>
</protein>
<organism evidence="2 3">
    <name type="scientific">Zavarzinia compransoris</name>
    <dbReference type="NCBI Taxonomy" id="1264899"/>
    <lineage>
        <taxon>Bacteria</taxon>
        <taxon>Pseudomonadati</taxon>
        <taxon>Pseudomonadota</taxon>
        <taxon>Alphaproteobacteria</taxon>
        <taxon>Rhodospirillales</taxon>
        <taxon>Zavarziniaceae</taxon>
        <taxon>Zavarzinia</taxon>
    </lineage>
</organism>
<sequence>MKAEQAETIGLMALAYLAGREDLLQRFLGETGMSAGDLRAAAGDPAALGGILDFLLGDDSRVLDFAAGAGLRPEDPLRARHSLPGHHPGDRGAL</sequence>
<name>A0A317EBA3_9PROT</name>
<dbReference type="AlphaFoldDB" id="A0A317EBA3"/>
<comment type="caution">
    <text evidence="2">The sequence shown here is derived from an EMBL/GenBank/DDBJ whole genome shotgun (WGS) entry which is preliminary data.</text>
</comment>
<keyword evidence="3" id="KW-1185">Reference proteome</keyword>
<dbReference type="OrthoDB" id="7356934at2"/>
<evidence type="ECO:0000313" key="3">
    <source>
        <dbReference type="Proteomes" id="UP000246077"/>
    </source>
</evidence>
<gene>
    <name evidence="2" type="ORF">DKG75_02335</name>
</gene>
<feature type="region of interest" description="Disordered" evidence="1">
    <location>
        <begin position="72"/>
        <end position="94"/>
    </location>
</feature>
<reference evidence="3" key="1">
    <citation type="submission" date="2018-05" db="EMBL/GenBank/DDBJ databases">
        <title>Zavarzinia sp. HR-AS.</title>
        <authorList>
            <person name="Lee Y."/>
            <person name="Jeon C.O."/>
        </authorList>
    </citation>
    <scope>NUCLEOTIDE SEQUENCE [LARGE SCALE GENOMIC DNA]</scope>
    <source>
        <strain evidence="3">DSM 1231</strain>
    </source>
</reference>
<accession>A0A317EBA3</accession>
<dbReference type="Pfam" id="PF12096">
    <property type="entry name" value="DUF3572"/>
    <property type="match status" value="1"/>
</dbReference>
<dbReference type="InterPro" id="IPR021955">
    <property type="entry name" value="DUF3572"/>
</dbReference>
<dbReference type="RefSeq" id="WP_109919463.1">
    <property type="nucleotide sequence ID" value="NZ_QGLF01000001.1"/>
</dbReference>
<dbReference type="EMBL" id="QGLF01000001">
    <property type="protein sequence ID" value="PWR23430.1"/>
    <property type="molecule type" value="Genomic_DNA"/>
</dbReference>
<dbReference type="Proteomes" id="UP000246077">
    <property type="component" value="Unassembled WGS sequence"/>
</dbReference>
<evidence type="ECO:0000256" key="1">
    <source>
        <dbReference type="SAM" id="MobiDB-lite"/>
    </source>
</evidence>
<proteinExistence type="predicted"/>
<evidence type="ECO:0000313" key="2">
    <source>
        <dbReference type="EMBL" id="PWR23430.1"/>
    </source>
</evidence>